<sequence>MRATHLCFIISALLLSLLRVRASTLELAKGFAATPDSSISSFQSFLVDPNGNFSFGFLRIQQSRLALAVLHAASSEPIWVANTSTTQWADSTTLIFNGRIAMTTVTANVVVTTGYRQRCHHHPLPLATILPSFPIFGTDE</sequence>
<feature type="signal peptide" evidence="1">
    <location>
        <begin position="1"/>
        <end position="22"/>
    </location>
</feature>
<evidence type="ECO:0000256" key="1">
    <source>
        <dbReference type="SAM" id="SignalP"/>
    </source>
</evidence>
<evidence type="ECO:0000313" key="2">
    <source>
        <dbReference type="EMBL" id="KAK9088175.1"/>
    </source>
</evidence>
<protein>
    <recommendedName>
        <fullName evidence="4">Bulb-type lectin domain-containing protein</fullName>
    </recommendedName>
</protein>
<dbReference type="Proteomes" id="UP001419268">
    <property type="component" value="Unassembled WGS sequence"/>
</dbReference>
<gene>
    <name evidence="2" type="ORF">Scep_027257</name>
</gene>
<reference evidence="2 3" key="1">
    <citation type="submission" date="2024-01" db="EMBL/GenBank/DDBJ databases">
        <title>Genome assemblies of Stephania.</title>
        <authorList>
            <person name="Yang L."/>
        </authorList>
    </citation>
    <scope>NUCLEOTIDE SEQUENCE [LARGE SCALE GENOMIC DNA]</scope>
    <source>
        <strain evidence="2">JXDWG</strain>
        <tissue evidence="2">Leaf</tissue>
    </source>
</reference>
<keyword evidence="1" id="KW-0732">Signal</keyword>
<accession>A0AAP0EA09</accession>
<dbReference type="AlphaFoldDB" id="A0AAP0EA09"/>
<name>A0AAP0EA09_9MAGN</name>
<dbReference type="EMBL" id="JBBNAG010000012">
    <property type="protein sequence ID" value="KAK9088175.1"/>
    <property type="molecule type" value="Genomic_DNA"/>
</dbReference>
<evidence type="ECO:0000313" key="3">
    <source>
        <dbReference type="Proteomes" id="UP001419268"/>
    </source>
</evidence>
<keyword evidence="3" id="KW-1185">Reference proteome</keyword>
<comment type="caution">
    <text evidence="2">The sequence shown here is derived from an EMBL/GenBank/DDBJ whole genome shotgun (WGS) entry which is preliminary data.</text>
</comment>
<feature type="chain" id="PRO_5042891913" description="Bulb-type lectin domain-containing protein" evidence="1">
    <location>
        <begin position="23"/>
        <end position="140"/>
    </location>
</feature>
<proteinExistence type="predicted"/>
<evidence type="ECO:0008006" key="4">
    <source>
        <dbReference type="Google" id="ProtNLM"/>
    </source>
</evidence>
<organism evidence="2 3">
    <name type="scientific">Stephania cephalantha</name>
    <dbReference type="NCBI Taxonomy" id="152367"/>
    <lineage>
        <taxon>Eukaryota</taxon>
        <taxon>Viridiplantae</taxon>
        <taxon>Streptophyta</taxon>
        <taxon>Embryophyta</taxon>
        <taxon>Tracheophyta</taxon>
        <taxon>Spermatophyta</taxon>
        <taxon>Magnoliopsida</taxon>
        <taxon>Ranunculales</taxon>
        <taxon>Menispermaceae</taxon>
        <taxon>Menispermoideae</taxon>
        <taxon>Cissampelideae</taxon>
        <taxon>Stephania</taxon>
    </lineage>
</organism>